<dbReference type="CDD" id="cd01948">
    <property type="entry name" value="EAL"/>
    <property type="match status" value="1"/>
</dbReference>
<dbReference type="InterPro" id="IPR035919">
    <property type="entry name" value="EAL_sf"/>
</dbReference>
<comment type="caution">
    <text evidence="2">The sequence shown here is derived from an EMBL/GenBank/DDBJ whole genome shotgun (WGS) entry which is preliminary data.</text>
</comment>
<gene>
    <name evidence="2" type="ORF">CBM2586_A10305</name>
</gene>
<dbReference type="PANTHER" id="PTHR44757">
    <property type="entry name" value="DIGUANYLATE CYCLASE DGCP"/>
    <property type="match status" value="1"/>
</dbReference>
<reference evidence="2" key="1">
    <citation type="submission" date="2018-01" db="EMBL/GenBank/DDBJ databases">
        <authorList>
            <person name="Clerissi C."/>
        </authorList>
    </citation>
    <scope>NUCLEOTIDE SEQUENCE</scope>
    <source>
        <strain evidence="2">Cupriavidus taiwanensis LMG 19430</strain>
    </source>
</reference>
<dbReference type="Gene3D" id="3.20.20.450">
    <property type="entry name" value="EAL domain"/>
    <property type="match status" value="1"/>
</dbReference>
<name>A0A375B9S1_9BURK</name>
<dbReference type="InterPro" id="IPR052155">
    <property type="entry name" value="Biofilm_reg_signaling"/>
</dbReference>
<dbReference type="AlphaFoldDB" id="A0A375B9S1"/>
<dbReference type="Proteomes" id="UP000257016">
    <property type="component" value="Unassembled WGS sequence"/>
</dbReference>
<organism evidence="2">
    <name type="scientific">Cupriavidus taiwanensis</name>
    <dbReference type="NCBI Taxonomy" id="164546"/>
    <lineage>
        <taxon>Bacteria</taxon>
        <taxon>Pseudomonadati</taxon>
        <taxon>Pseudomonadota</taxon>
        <taxon>Betaproteobacteria</taxon>
        <taxon>Burkholderiales</taxon>
        <taxon>Burkholderiaceae</taxon>
        <taxon>Cupriavidus</taxon>
    </lineage>
</organism>
<proteinExistence type="predicted"/>
<evidence type="ECO:0000259" key="1">
    <source>
        <dbReference type="PROSITE" id="PS50883"/>
    </source>
</evidence>
<dbReference type="PANTHER" id="PTHR44757:SF2">
    <property type="entry name" value="BIOFILM ARCHITECTURE MAINTENANCE PROTEIN MBAA"/>
    <property type="match status" value="1"/>
</dbReference>
<dbReference type="Pfam" id="PF00563">
    <property type="entry name" value="EAL"/>
    <property type="match status" value="1"/>
</dbReference>
<protein>
    <recommendedName>
        <fullName evidence="1">EAL domain-containing protein</fullName>
    </recommendedName>
</protein>
<dbReference type="PROSITE" id="PS50883">
    <property type="entry name" value="EAL"/>
    <property type="match status" value="1"/>
</dbReference>
<evidence type="ECO:0000313" key="2">
    <source>
        <dbReference type="EMBL" id="SOY40340.1"/>
    </source>
</evidence>
<sequence>MDLRVPFKNEVSRRSYQPIVDLRTGKVCKAEALIRWDHPVRGPIRPADFIAVAEESGLIIDIGRWVLTEALDQLARWQVLLGKDFQISVNKSPVEFSAPASGPESWSSMIERRNVPVGTHSVNGESNRWRAVSPTSRTGRSIAPAIILRNSSRLLLTSQVPSSCLGRISTRVPQGVSTTPT</sequence>
<dbReference type="SUPFAM" id="SSF141868">
    <property type="entry name" value="EAL domain-like"/>
    <property type="match status" value="1"/>
</dbReference>
<dbReference type="InterPro" id="IPR001633">
    <property type="entry name" value="EAL_dom"/>
</dbReference>
<feature type="domain" description="EAL" evidence="1">
    <location>
        <begin position="1"/>
        <end position="181"/>
    </location>
</feature>
<dbReference type="EMBL" id="OFSN01000001">
    <property type="protein sequence ID" value="SOY40340.1"/>
    <property type="molecule type" value="Genomic_DNA"/>
</dbReference>
<dbReference type="SMART" id="SM00052">
    <property type="entry name" value="EAL"/>
    <property type="match status" value="1"/>
</dbReference>
<accession>A0A375B9S1</accession>